<feature type="transmembrane region" description="Helical" evidence="1">
    <location>
        <begin position="99"/>
        <end position="117"/>
    </location>
</feature>
<dbReference type="EMBL" id="MGKJ01000010">
    <property type="protein sequence ID" value="OGN24568.1"/>
    <property type="molecule type" value="Genomic_DNA"/>
</dbReference>
<organism evidence="2 3">
    <name type="scientific">Candidatus Yanofskybacteria bacterium RIFCSPLOWO2_01_FULL_43_22</name>
    <dbReference type="NCBI Taxonomy" id="1802695"/>
    <lineage>
        <taxon>Bacteria</taxon>
        <taxon>Candidatus Yanofskyibacteriota</taxon>
    </lineage>
</organism>
<feature type="transmembrane region" description="Helical" evidence="1">
    <location>
        <begin position="164"/>
        <end position="183"/>
    </location>
</feature>
<dbReference type="STRING" id="1802695.A3A13_00620"/>
<proteinExistence type="predicted"/>
<feature type="transmembrane region" description="Helical" evidence="1">
    <location>
        <begin position="12"/>
        <end position="29"/>
    </location>
</feature>
<dbReference type="Proteomes" id="UP000178911">
    <property type="component" value="Unassembled WGS sequence"/>
</dbReference>
<gene>
    <name evidence="2" type="ORF">A3A13_00620</name>
</gene>
<dbReference type="AlphaFoldDB" id="A0A1F8GIM3"/>
<dbReference type="InterPro" id="IPR010545">
    <property type="entry name" value="SPP"/>
</dbReference>
<feature type="transmembrane region" description="Helical" evidence="1">
    <location>
        <begin position="124"/>
        <end position="152"/>
    </location>
</feature>
<feature type="transmembrane region" description="Helical" evidence="1">
    <location>
        <begin position="255"/>
        <end position="275"/>
    </location>
</feature>
<dbReference type="Pfam" id="PF06550">
    <property type="entry name" value="SPP"/>
    <property type="match status" value="1"/>
</dbReference>
<evidence type="ECO:0000256" key="1">
    <source>
        <dbReference type="SAM" id="Phobius"/>
    </source>
</evidence>
<feature type="transmembrane region" description="Helical" evidence="1">
    <location>
        <begin position="75"/>
        <end position="93"/>
    </location>
</feature>
<reference evidence="2 3" key="1">
    <citation type="journal article" date="2016" name="Nat. Commun.">
        <title>Thousands of microbial genomes shed light on interconnected biogeochemical processes in an aquifer system.</title>
        <authorList>
            <person name="Anantharaman K."/>
            <person name="Brown C.T."/>
            <person name="Hug L.A."/>
            <person name="Sharon I."/>
            <person name="Castelle C.J."/>
            <person name="Probst A.J."/>
            <person name="Thomas B.C."/>
            <person name="Singh A."/>
            <person name="Wilkins M.J."/>
            <person name="Karaoz U."/>
            <person name="Brodie E.L."/>
            <person name="Williams K.H."/>
            <person name="Hubbard S.S."/>
            <person name="Banfield J.F."/>
        </authorList>
    </citation>
    <scope>NUCLEOTIDE SEQUENCE [LARGE SCALE GENOMIC DNA]</scope>
</reference>
<name>A0A1F8GIM3_9BACT</name>
<evidence type="ECO:0000313" key="3">
    <source>
        <dbReference type="Proteomes" id="UP000178911"/>
    </source>
</evidence>
<keyword evidence="1" id="KW-0472">Membrane</keyword>
<comment type="caution">
    <text evidence="2">The sequence shown here is derived from an EMBL/GenBank/DDBJ whole genome shotgun (WGS) entry which is preliminary data.</text>
</comment>
<keyword evidence="1" id="KW-1133">Transmembrane helix</keyword>
<feature type="transmembrane region" description="Helical" evidence="1">
    <location>
        <begin position="41"/>
        <end position="63"/>
    </location>
</feature>
<protein>
    <submittedName>
        <fullName evidence="2">Uncharacterized protein</fullName>
    </submittedName>
</protein>
<feature type="transmembrane region" description="Helical" evidence="1">
    <location>
        <begin position="228"/>
        <end position="248"/>
    </location>
</feature>
<feature type="transmembrane region" description="Helical" evidence="1">
    <location>
        <begin position="203"/>
        <end position="222"/>
    </location>
</feature>
<evidence type="ECO:0000313" key="2">
    <source>
        <dbReference type="EMBL" id="OGN24568.1"/>
    </source>
</evidence>
<sequence length="276" mass="30112">MSIGFSLFVKEAILFGLTLALGLYAAYRYSLDFIDIVQEGMIRFTFTDLVVLLILFSAIFFVSRHKKIARFSFKFFLVLIVFSGTQVILGTILPSPWDLAIAILFVFIFAIGANVLVHDLGIILGIAGIAAVFGLSISIEFGLVLLVVLSLYDIVAVYVTKHMVTMARSMIEGGAVFGFLIPFEFKGFFRGGKEARAGIGESFMILGSGDIGLPLIFAVSLIRVSVLSAIITATFSLLGLFLTHLLFLNQEKRRAMAALPPIATMTIIGYLISMVI</sequence>
<accession>A0A1F8GIM3</accession>
<keyword evidence="1" id="KW-0812">Transmembrane</keyword>